<evidence type="ECO:0000313" key="2">
    <source>
        <dbReference type="Proteomes" id="UP000663848"/>
    </source>
</evidence>
<protein>
    <submittedName>
        <fullName evidence="1">Uncharacterized protein</fullName>
    </submittedName>
</protein>
<name>A0A822EZ66_9BILA</name>
<evidence type="ECO:0000313" key="1">
    <source>
        <dbReference type="EMBL" id="CAF5108439.1"/>
    </source>
</evidence>
<dbReference type="EMBL" id="CAJOBR010074345">
    <property type="protein sequence ID" value="CAF5108439.1"/>
    <property type="molecule type" value="Genomic_DNA"/>
</dbReference>
<accession>A0A822EZ66</accession>
<organism evidence="1 2">
    <name type="scientific">Rotaria socialis</name>
    <dbReference type="NCBI Taxonomy" id="392032"/>
    <lineage>
        <taxon>Eukaryota</taxon>
        <taxon>Metazoa</taxon>
        <taxon>Spiralia</taxon>
        <taxon>Gnathifera</taxon>
        <taxon>Rotifera</taxon>
        <taxon>Eurotatoria</taxon>
        <taxon>Bdelloidea</taxon>
        <taxon>Philodinida</taxon>
        <taxon>Philodinidae</taxon>
        <taxon>Rotaria</taxon>
    </lineage>
</organism>
<reference evidence="1" key="1">
    <citation type="submission" date="2021-02" db="EMBL/GenBank/DDBJ databases">
        <authorList>
            <person name="Nowell W R."/>
        </authorList>
    </citation>
    <scope>NUCLEOTIDE SEQUENCE</scope>
</reference>
<dbReference type="Proteomes" id="UP000663848">
    <property type="component" value="Unassembled WGS sequence"/>
</dbReference>
<feature type="non-terminal residue" evidence="1">
    <location>
        <position position="1"/>
    </location>
</feature>
<sequence>PCNVPNNAPLPSIMINPNRESSASKACNAWNNFN</sequence>
<dbReference type="AlphaFoldDB" id="A0A822EZ66"/>
<comment type="caution">
    <text evidence="1">The sequence shown here is derived from an EMBL/GenBank/DDBJ whole genome shotgun (WGS) entry which is preliminary data.</text>
</comment>
<proteinExistence type="predicted"/>
<gene>
    <name evidence="1" type="ORF">QYT958_LOCUS45258</name>
</gene>